<organism evidence="5 7">
    <name type="scientific">Didymodactylos carnosus</name>
    <dbReference type="NCBI Taxonomy" id="1234261"/>
    <lineage>
        <taxon>Eukaryota</taxon>
        <taxon>Metazoa</taxon>
        <taxon>Spiralia</taxon>
        <taxon>Gnathifera</taxon>
        <taxon>Rotifera</taxon>
        <taxon>Eurotatoria</taxon>
        <taxon>Bdelloidea</taxon>
        <taxon>Philodinida</taxon>
        <taxon>Philodinidae</taxon>
        <taxon>Didymodactylos</taxon>
    </lineage>
</organism>
<gene>
    <name evidence="5" type="ORF">GPM918_LOCUS20019</name>
    <name evidence="6" type="ORF">SRO942_LOCUS20016</name>
</gene>
<feature type="domain" description="Methyltransferase type 11" evidence="4">
    <location>
        <begin position="50"/>
        <end position="136"/>
    </location>
</feature>
<dbReference type="GO" id="GO:0005737">
    <property type="term" value="C:cytoplasm"/>
    <property type="evidence" value="ECO:0007669"/>
    <property type="project" value="TreeGrafter"/>
</dbReference>
<evidence type="ECO:0000256" key="3">
    <source>
        <dbReference type="SAM" id="MobiDB-lite"/>
    </source>
</evidence>
<dbReference type="GO" id="GO:0005634">
    <property type="term" value="C:nucleus"/>
    <property type="evidence" value="ECO:0007669"/>
    <property type="project" value="TreeGrafter"/>
</dbReference>
<comment type="caution">
    <text evidence="5">The sequence shown here is derived from an EMBL/GenBank/DDBJ whole genome shotgun (WGS) entry which is preliminary data.</text>
</comment>
<dbReference type="PANTHER" id="PTHR13069:SF21">
    <property type="entry name" value="ALKYLATED DNA REPAIR PROTEIN ALKB HOMOLOG 8"/>
    <property type="match status" value="1"/>
</dbReference>
<evidence type="ECO:0000259" key="4">
    <source>
        <dbReference type="Pfam" id="PF08241"/>
    </source>
</evidence>
<evidence type="ECO:0000313" key="7">
    <source>
        <dbReference type="Proteomes" id="UP000663829"/>
    </source>
</evidence>
<sequence length="386" mass="44489">MMSNAVLLEKVYVHDVYNKIALNCHNKHNRAWPNVKKFLQKFDSYSMIADIGCGTGKYLSISDHFYVGCDHSNTLCSLSKQHQPSVQVLTADNLNIPLRNDIFDAVISIGVIHHFTTNERRLKAVKEMVRLLKPNGGQLMIYAWAFNSQDILVPSIDDGPRRKGFGSNGSSESDNNEENDNNGEHLSYLSRVDELVRRNDQDFCDRKDVLLQNRRKLRSHTLNGRRTPPDAKFRYATSPSYHTKRVYLNTDENNNKVVERNKLSVIHVLQNFVYKMVSKSPVVKYNNPIPITSDLLIEQNQEHPQFQVRHFPLSSCSNSSSIEHPSTVINDKNPRNKRFYHVFVRGELEKLIYSVNNELDTTTKLILVKSFYDHGNWCVVVQKQQL</sequence>
<dbReference type="SUPFAM" id="SSF53335">
    <property type="entry name" value="S-adenosyl-L-methionine-dependent methyltransferases"/>
    <property type="match status" value="1"/>
</dbReference>
<dbReference type="EMBL" id="CAJNOQ010006214">
    <property type="protein sequence ID" value="CAF1127634.1"/>
    <property type="molecule type" value="Genomic_DNA"/>
</dbReference>
<dbReference type="InterPro" id="IPR013216">
    <property type="entry name" value="Methyltransf_11"/>
</dbReference>
<dbReference type="Proteomes" id="UP000681722">
    <property type="component" value="Unassembled WGS sequence"/>
</dbReference>
<evidence type="ECO:0000313" key="6">
    <source>
        <dbReference type="EMBL" id="CAF3891171.1"/>
    </source>
</evidence>
<feature type="region of interest" description="Disordered" evidence="3">
    <location>
        <begin position="157"/>
        <end position="184"/>
    </location>
</feature>
<dbReference type="InterPro" id="IPR029063">
    <property type="entry name" value="SAM-dependent_MTases_sf"/>
</dbReference>
<proteinExistence type="predicted"/>
<accession>A0A814R2E8</accession>
<dbReference type="GO" id="GO:0030488">
    <property type="term" value="P:tRNA methylation"/>
    <property type="evidence" value="ECO:0007669"/>
    <property type="project" value="TreeGrafter"/>
</dbReference>
<protein>
    <recommendedName>
        <fullName evidence="4">Methyltransferase type 11 domain-containing protein</fullName>
    </recommendedName>
</protein>
<dbReference type="InterPro" id="IPR051422">
    <property type="entry name" value="AlkB_tRNA_MeTrf/Diox"/>
</dbReference>
<dbReference type="PANTHER" id="PTHR13069">
    <property type="entry name" value="ALKYLATED DNA REPAIR PROTEIN ALKB HOMOLOG 8"/>
    <property type="match status" value="1"/>
</dbReference>
<dbReference type="Gene3D" id="3.40.50.150">
    <property type="entry name" value="Vaccinia Virus protein VP39"/>
    <property type="match status" value="1"/>
</dbReference>
<dbReference type="EMBL" id="CAJOBC010006214">
    <property type="protein sequence ID" value="CAF3891171.1"/>
    <property type="molecule type" value="Genomic_DNA"/>
</dbReference>
<dbReference type="OrthoDB" id="271595at2759"/>
<dbReference type="GO" id="GO:0008757">
    <property type="term" value="F:S-adenosylmethionine-dependent methyltransferase activity"/>
    <property type="evidence" value="ECO:0007669"/>
    <property type="project" value="InterPro"/>
</dbReference>
<reference evidence="5" key="1">
    <citation type="submission" date="2021-02" db="EMBL/GenBank/DDBJ databases">
        <authorList>
            <person name="Nowell W R."/>
        </authorList>
    </citation>
    <scope>NUCLEOTIDE SEQUENCE</scope>
</reference>
<dbReference type="Proteomes" id="UP000663829">
    <property type="component" value="Unassembled WGS sequence"/>
</dbReference>
<evidence type="ECO:0000256" key="2">
    <source>
        <dbReference type="ARBA" id="ARBA00022679"/>
    </source>
</evidence>
<evidence type="ECO:0000256" key="1">
    <source>
        <dbReference type="ARBA" id="ARBA00022603"/>
    </source>
</evidence>
<dbReference type="GO" id="GO:0002098">
    <property type="term" value="P:tRNA wobble uridine modification"/>
    <property type="evidence" value="ECO:0007669"/>
    <property type="project" value="TreeGrafter"/>
</dbReference>
<keyword evidence="2" id="KW-0808">Transferase</keyword>
<dbReference type="GO" id="GO:0106335">
    <property type="term" value="F:tRNA (5-carboxymethyluridine(34)-5-O)-methyltransferase activity"/>
    <property type="evidence" value="ECO:0007669"/>
    <property type="project" value="TreeGrafter"/>
</dbReference>
<dbReference type="GO" id="GO:0000049">
    <property type="term" value="F:tRNA binding"/>
    <property type="evidence" value="ECO:0007669"/>
    <property type="project" value="TreeGrafter"/>
</dbReference>
<keyword evidence="1" id="KW-0489">Methyltransferase</keyword>
<evidence type="ECO:0000313" key="5">
    <source>
        <dbReference type="EMBL" id="CAF1127634.1"/>
    </source>
</evidence>
<dbReference type="CDD" id="cd02440">
    <property type="entry name" value="AdoMet_MTases"/>
    <property type="match status" value="1"/>
</dbReference>
<dbReference type="Pfam" id="PF08241">
    <property type="entry name" value="Methyltransf_11"/>
    <property type="match status" value="1"/>
</dbReference>
<keyword evidence="7" id="KW-1185">Reference proteome</keyword>
<name>A0A814R2E8_9BILA</name>
<dbReference type="AlphaFoldDB" id="A0A814R2E8"/>